<dbReference type="RefSeq" id="WP_344504731.1">
    <property type="nucleotide sequence ID" value="NZ_BAAAQD010000010.1"/>
</dbReference>
<accession>A0ABP4LPB6</accession>
<dbReference type="EMBL" id="BAAAQD010000010">
    <property type="protein sequence ID" value="GAA1528605.1"/>
    <property type="molecule type" value="Genomic_DNA"/>
</dbReference>
<feature type="region of interest" description="Disordered" evidence="1">
    <location>
        <begin position="48"/>
        <end position="92"/>
    </location>
</feature>
<evidence type="ECO:0000313" key="2">
    <source>
        <dbReference type="EMBL" id="GAA1528605.1"/>
    </source>
</evidence>
<feature type="compositionally biased region" description="Low complexity" evidence="1">
    <location>
        <begin position="73"/>
        <end position="88"/>
    </location>
</feature>
<comment type="caution">
    <text evidence="2">The sequence shown here is derived from an EMBL/GenBank/DDBJ whole genome shotgun (WGS) entry which is preliminary data.</text>
</comment>
<keyword evidence="3" id="KW-1185">Reference proteome</keyword>
<dbReference type="Proteomes" id="UP001501470">
    <property type="component" value="Unassembled WGS sequence"/>
</dbReference>
<sequence length="166" mass="17696">MTDLAGLLVQIQQRFVDFLAGQSEEDLTSLAEGRLALALVDHQRLRPSAVASVTPEAKPAAGGDSVRRRRTSPAKAAPAAAPKGAGSRSRGKAPIDATAVAAELRELGTLEDGIAYLSSRGMTVDQLKQVCVELNIRPRGNKGDIEKQVLNQAIGARRKYAGLREW</sequence>
<evidence type="ECO:0008006" key="4">
    <source>
        <dbReference type="Google" id="ProtNLM"/>
    </source>
</evidence>
<reference evidence="3" key="1">
    <citation type="journal article" date="2019" name="Int. J. Syst. Evol. Microbiol.">
        <title>The Global Catalogue of Microorganisms (GCM) 10K type strain sequencing project: providing services to taxonomists for standard genome sequencing and annotation.</title>
        <authorList>
            <consortium name="The Broad Institute Genomics Platform"/>
            <consortium name="The Broad Institute Genome Sequencing Center for Infectious Disease"/>
            <person name="Wu L."/>
            <person name="Ma J."/>
        </authorList>
    </citation>
    <scope>NUCLEOTIDE SEQUENCE [LARGE SCALE GENOMIC DNA]</scope>
    <source>
        <strain evidence="3">JCM 15933</strain>
    </source>
</reference>
<evidence type="ECO:0000256" key="1">
    <source>
        <dbReference type="SAM" id="MobiDB-lite"/>
    </source>
</evidence>
<organism evidence="2 3">
    <name type="scientific">Dactylosporangium maewongense</name>
    <dbReference type="NCBI Taxonomy" id="634393"/>
    <lineage>
        <taxon>Bacteria</taxon>
        <taxon>Bacillati</taxon>
        <taxon>Actinomycetota</taxon>
        <taxon>Actinomycetes</taxon>
        <taxon>Micromonosporales</taxon>
        <taxon>Micromonosporaceae</taxon>
        <taxon>Dactylosporangium</taxon>
    </lineage>
</organism>
<gene>
    <name evidence="2" type="ORF">GCM10009827_052280</name>
</gene>
<protein>
    <recommendedName>
        <fullName evidence="4">SAP domain-containing protein</fullName>
    </recommendedName>
</protein>
<name>A0ABP4LPB6_9ACTN</name>
<evidence type="ECO:0000313" key="3">
    <source>
        <dbReference type="Proteomes" id="UP001501470"/>
    </source>
</evidence>
<proteinExistence type="predicted"/>